<dbReference type="PANTHER" id="PTHR33053:SF25">
    <property type="entry name" value="TRANSPOSASE DOMAIN-CONTAINING PROTEIN"/>
    <property type="match status" value="1"/>
</dbReference>
<feature type="chain" id="PRO_5042915758" evidence="1">
    <location>
        <begin position="20"/>
        <end position="330"/>
    </location>
</feature>
<accession>A0AAN7Q5C3</accession>
<dbReference type="EMBL" id="JARPUR010000001">
    <property type="protein sequence ID" value="KAK4886189.1"/>
    <property type="molecule type" value="Genomic_DNA"/>
</dbReference>
<proteinExistence type="predicted"/>
<evidence type="ECO:0000313" key="2">
    <source>
        <dbReference type="EMBL" id="KAK4886189.1"/>
    </source>
</evidence>
<evidence type="ECO:0000256" key="1">
    <source>
        <dbReference type="SAM" id="SignalP"/>
    </source>
</evidence>
<evidence type="ECO:0000313" key="3">
    <source>
        <dbReference type="Proteomes" id="UP001353858"/>
    </source>
</evidence>
<dbReference type="AlphaFoldDB" id="A0AAN7Q5C3"/>
<protein>
    <submittedName>
        <fullName evidence="2">Uncharacterized protein</fullName>
    </submittedName>
</protein>
<feature type="signal peptide" evidence="1">
    <location>
        <begin position="1"/>
        <end position="19"/>
    </location>
</feature>
<dbReference type="Proteomes" id="UP001353858">
    <property type="component" value="Unassembled WGS sequence"/>
</dbReference>
<name>A0AAN7Q5C3_9COLE</name>
<keyword evidence="1" id="KW-0732">Signal</keyword>
<sequence>MHLICLGVVKKLLLLWCCGKPSTKLSFQKITAISALLTKLSPNVPREFNRKPRSLTEIKRWKATEFRQFLLYTGPIVLKNNIKKDRYTNFIVLHAAVTILSQPRFLIQVEYASELLEYFVKTFRTLYGYENVSHNVHNLLHLTQDVKNNGVLDNFSTFPFENFLQSILRSLRKCDKPLEQIIKRHSEMLNENYNIKEKKTYPIFKNEYYATSLLMNLKNTKHFKTAIFKNFTLHIEAPDNCCCLTNGDVIIIKEIVFYQNKYNFVGIKYLNLIPLYESPCKSSDFGIMKANDNDLDTPQIYDIETVDYKCVQFKLNGESIIFPLMHTNQK</sequence>
<organism evidence="2 3">
    <name type="scientific">Aquatica leii</name>
    <dbReference type="NCBI Taxonomy" id="1421715"/>
    <lineage>
        <taxon>Eukaryota</taxon>
        <taxon>Metazoa</taxon>
        <taxon>Ecdysozoa</taxon>
        <taxon>Arthropoda</taxon>
        <taxon>Hexapoda</taxon>
        <taxon>Insecta</taxon>
        <taxon>Pterygota</taxon>
        <taxon>Neoptera</taxon>
        <taxon>Endopterygota</taxon>
        <taxon>Coleoptera</taxon>
        <taxon>Polyphaga</taxon>
        <taxon>Elateriformia</taxon>
        <taxon>Elateroidea</taxon>
        <taxon>Lampyridae</taxon>
        <taxon>Luciolinae</taxon>
        <taxon>Aquatica</taxon>
    </lineage>
</organism>
<reference evidence="3" key="1">
    <citation type="submission" date="2023-01" db="EMBL/GenBank/DDBJ databases">
        <title>Key to firefly adult light organ development and bioluminescence: homeobox transcription factors regulate luciferase expression and transportation to peroxisome.</title>
        <authorList>
            <person name="Fu X."/>
        </authorList>
    </citation>
    <scope>NUCLEOTIDE SEQUENCE [LARGE SCALE GENOMIC DNA]</scope>
</reference>
<dbReference type="PANTHER" id="PTHR33053">
    <property type="entry name" value="PROTEIN, PUTATIVE-RELATED"/>
    <property type="match status" value="1"/>
</dbReference>
<keyword evidence="3" id="KW-1185">Reference proteome</keyword>
<comment type="caution">
    <text evidence="2">The sequence shown here is derived from an EMBL/GenBank/DDBJ whole genome shotgun (WGS) entry which is preliminary data.</text>
</comment>
<gene>
    <name evidence="2" type="ORF">RN001_002460</name>
</gene>